<evidence type="ECO:0000256" key="2">
    <source>
        <dbReference type="SAM" id="Phobius"/>
    </source>
</evidence>
<evidence type="ECO:0000259" key="5">
    <source>
        <dbReference type="Pfam" id="PF26571"/>
    </source>
</evidence>
<organism evidence="6 7">
    <name type="scientific">Brevibacterium iodinum ATCC 49514</name>
    <dbReference type="NCBI Taxonomy" id="1255616"/>
    <lineage>
        <taxon>Bacteria</taxon>
        <taxon>Bacillati</taxon>
        <taxon>Actinomycetota</taxon>
        <taxon>Actinomycetes</taxon>
        <taxon>Micrococcales</taxon>
        <taxon>Brevibacteriaceae</taxon>
        <taxon>Brevibacterium</taxon>
    </lineage>
</organism>
<dbReference type="InterPro" id="IPR041219">
    <property type="entry name" value="Phage_lysozyme2"/>
</dbReference>
<dbReference type="PANTHER" id="PTHR34385">
    <property type="entry name" value="D-ALANYL-D-ALANINE CARBOXYPEPTIDASE"/>
    <property type="match status" value="1"/>
</dbReference>
<keyword evidence="2" id="KW-0472">Membrane</keyword>
<dbReference type="GO" id="GO:0006508">
    <property type="term" value="P:proteolysis"/>
    <property type="evidence" value="ECO:0007669"/>
    <property type="project" value="InterPro"/>
</dbReference>
<dbReference type="Gene3D" id="1.10.530.10">
    <property type="match status" value="1"/>
</dbReference>
<dbReference type="InterPro" id="IPR009045">
    <property type="entry name" value="Zn_M74/Hedgehog-like"/>
</dbReference>
<evidence type="ECO:0000256" key="1">
    <source>
        <dbReference type="SAM" id="MobiDB-lite"/>
    </source>
</evidence>
<feature type="domain" description="D-alanyl-D-alanine carboxypeptidase-like core" evidence="3">
    <location>
        <begin position="454"/>
        <end position="564"/>
    </location>
</feature>
<keyword evidence="6" id="KW-0378">Hydrolase</keyword>
<keyword evidence="2" id="KW-1133">Transmembrane helix</keyword>
<name>A0A2H1KH27_9MICO</name>
<accession>A0A2H1KH27</accession>
<dbReference type="CDD" id="cd14814">
    <property type="entry name" value="Peptidase_M15"/>
    <property type="match status" value="1"/>
</dbReference>
<keyword evidence="2" id="KW-0812">Transmembrane</keyword>
<feature type="domain" description="Phage tail lysozyme" evidence="4">
    <location>
        <begin position="62"/>
        <end position="214"/>
    </location>
</feature>
<dbReference type="RefSeq" id="WP_101547313.1">
    <property type="nucleotide sequence ID" value="NZ_FXYX01000034.1"/>
</dbReference>
<keyword evidence="7" id="KW-1185">Reference proteome</keyword>
<dbReference type="AlphaFoldDB" id="A0A2H1KH27"/>
<evidence type="ECO:0000313" key="7">
    <source>
        <dbReference type="Proteomes" id="UP000234382"/>
    </source>
</evidence>
<feature type="compositionally biased region" description="Basic and acidic residues" evidence="1">
    <location>
        <begin position="352"/>
        <end position="368"/>
    </location>
</feature>
<sequence>MFSLKSLLPGTATLIAGFLALVIIVPLLFGFMAASGACTPTDDGGGDDVGNIGDISPNEKSHAKAVYKVFKKKGMANNNIAGILGNWSQESGVDPTSVQGIFDSPYKMSPKKRETAEASSAGGIGLGQWTADRNSKLKAYSKKKNKDWWTIEVQLNFMTDPKGDNPSDVKIIDNMISSELKDPATAARHFHDKWERASAPNMPNRIKQAERWSQEIKQWDSDEDVQAATEVSQPDQSDEAIAGGTVTAQKKKKLPLGDVKPHVQEAAEVIYDEYDGITGVGGVRSGSTSRDPNGHPAGLAVDFMVPLNKEGKALGDDIAKFAIDNHEALNVKYIIWYQRIYNVERADEGWRDMPDRGGDTENHKDHPHISFQTEAKGDPKDAVGKGKKGGGSDNDDNESDAGCEAGGTGGDGGDGDIPDDGRRKPGPWGDHKNGQIPEKEIKHIPWTPGSKREFLRKDAADGIIAMNKAYKKKFKKDLEITDGYRDLEEQKQLYKKYGPGRAAVPGKSNHGWALAVDYGGGVNRFGTPEHKWMKENAKKYGWEHPEWAREGQKNAEAWHWEYYGTDKKSDA</sequence>
<dbReference type="InterPro" id="IPR058593">
    <property type="entry name" value="ARB_07466-like_C"/>
</dbReference>
<dbReference type="InterPro" id="IPR003709">
    <property type="entry name" value="VanY-like_core_dom"/>
</dbReference>
<feature type="compositionally biased region" description="Basic and acidic residues" evidence="1">
    <location>
        <begin position="375"/>
        <end position="384"/>
    </location>
</feature>
<protein>
    <submittedName>
        <fullName evidence="6">D-alanyl-D-alanine carboxypeptidase</fullName>
    </submittedName>
</protein>
<feature type="transmembrane region" description="Helical" evidence="2">
    <location>
        <begin position="12"/>
        <end position="34"/>
    </location>
</feature>
<feature type="region of interest" description="Disordered" evidence="1">
    <location>
        <begin position="352"/>
        <end position="442"/>
    </location>
</feature>
<dbReference type="SUPFAM" id="SSF55166">
    <property type="entry name" value="Hedgehog/DD-peptidase"/>
    <property type="match status" value="1"/>
</dbReference>
<dbReference type="InterPro" id="IPR052179">
    <property type="entry name" value="DD-CPase-like"/>
</dbReference>
<dbReference type="Proteomes" id="UP000234382">
    <property type="component" value="Unassembled WGS sequence"/>
</dbReference>
<feature type="compositionally biased region" description="Basic and acidic residues" evidence="1">
    <location>
        <begin position="419"/>
        <end position="442"/>
    </location>
</feature>
<dbReference type="Pfam" id="PF18013">
    <property type="entry name" value="Phage_lysozyme2"/>
    <property type="match status" value="1"/>
</dbReference>
<evidence type="ECO:0000259" key="4">
    <source>
        <dbReference type="Pfam" id="PF18013"/>
    </source>
</evidence>
<dbReference type="PANTHER" id="PTHR34385:SF1">
    <property type="entry name" value="PEPTIDOGLYCAN L-ALANYL-D-GLUTAMATE ENDOPEPTIDASE CWLK"/>
    <property type="match status" value="1"/>
</dbReference>
<gene>
    <name evidence="6" type="ORF">BI49514_03042</name>
</gene>
<proteinExistence type="predicted"/>
<feature type="domain" description="ARB-07466-like C-terminal" evidence="5">
    <location>
        <begin position="257"/>
        <end position="363"/>
    </location>
</feature>
<evidence type="ECO:0000259" key="3">
    <source>
        <dbReference type="Pfam" id="PF02557"/>
    </source>
</evidence>
<evidence type="ECO:0000313" key="6">
    <source>
        <dbReference type="EMBL" id="SMX99060.1"/>
    </source>
</evidence>
<reference evidence="7" key="1">
    <citation type="submission" date="2017-03" db="EMBL/GenBank/DDBJ databases">
        <authorList>
            <person name="Monnet C."/>
        </authorList>
    </citation>
    <scope>NUCLEOTIDE SEQUENCE [LARGE SCALE GENOMIC DNA]</scope>
    <source>
        <strain evidence="7">ATCC 49514</strain>
    </source>
</reference>
<dbReference type="Pfam" id="PF26571">
    <property type="entry name" value="VldE"/>
    <property type="match status" value="1"/>
</dbReference>
<keyword evidence="6" id="KW-0121">Carboxypeptidase</keyword>
<keyword evidence="6" id="KW-0645">Protease</keyword>
<dbReference type="Pfam" id="PF02557">
    <property type="entry name" value="VanY"/>
    <property type="match status" value="1"/>
</dbReference>
<dbReference type="Gene3D" id="3.30.1380.10">
    <property type="match status" value="1"/>
</dbReference>
<dbReference type="EMBL" id="FXYX01000034">
    <property type="protein sequence ID" value="SMX99060.1"/>
    <property type="molecule type" value="Genomic_DNA"/>
</dbReference>
<dbReference type="GO" id="GO:0004180">
    <property type="term" value="F:carboxypeptidase activity"/>
    <property type="evidence" value="ECO:0007669"/>
    <property type="project" value="UniProtKB-KW"/>
</dbReference>